<protein>
    <submittedName>
        <fullName evidence="3">Uncharacterized protein</fullName>
    </submittedName>
</protein>
<evidence type="ECO:0000313" key="4">
    <source>
        <dbReference type="Proteomes" id="UP001497497"/>
    </source>
</evidence>
<feature type="compositionally biased region" description="Basic and acidic residues" evidence="1">
    <location>
        <begin position="404"/>
        <end position="413"/>
    </location>
</feature>
<organism evidence="3 4">
    <name type="scientific">Lymnaea stagnalis</name>
    <name type="common">Great pond snail</name>
    <name type="synonym">Helix stagnalis</name>
    <dbReference type="NCBI Taxonomy" id="6523"/>
    <lineage>
        <taxon>Eukaryota</taxon>
        <taxon>Metazoa</taxon>
        <taxon>Spiralia</taxon>
        <taxon>Lophotrochozoa</taxon>
        <taxon>Mollusca</taxon>
        <taxon>Gastropoda</taxon>
        <taxon>Heterobranchia</taxon>
        <taxon>Euthyneura</taxon>
        <taxon>Panpulmonata</taxon>
        <taxon>Hygrophila</taxon>
        <taxon>Lymnaeoidea</taxon>
        <taxon>Lymnaeidae</taxon>
        <taxon>Lymnaea</taxon>
    </lineage>
</organism>
<feature type="region of interest" description="Disordered" evidence="1">
    <location>
        <begin position="263"/>
        <end position="305"/>
    </location>
</feature>
<gene>
    <name evidence="3" type="ORF">GSLYS_00019001001</name>
</gene>
<feature type="compositionally biased region" description="Polar residues" evidence="1">
    <location>
        <begin position="648"/>
        <end position="673"/>
    </location>
</feature>
<name>A0AAV2IF31_LYMST</name>
<dbReference type="EMBL" id="CAXITT010000718">
    <property type="protein sequence ID" value="CAL1545518.1"/>
    <property type="molecule type" value="Genomic_DNA"/>
</dbReference>
<feature type="compositionally biased region" description="Low complexity" evidence="1">
    <location>
        <begin position="364"/>
        <end position="375"/>
    </location>
</feature>
<feature type="region of interest" description="Disordered" evidence="1">
    <location>
        <begin position="54"/>
        <end position="104"/>
    </location>
</feature>
<keyword evidence="4" id="KW-1185">Reference proteome</keyword>
<dbReference type="Proteomes" id="UP001497497">
    <property type="component" value="Unassembled WGS sequence"/>
</dbReference>
<sequence length="733" mass="80343">KLFGARRVDNAMQEWIADWLDVAWILVAMGISTCILVRLAQILAGISEIEEAHASQDSTGNQGNGLDPTHLQASPDCMERVRASRSPVRPQTKQRKAPRRSLSLPSGGLSYGDVKILYKDGHFVTVGAPSERASSEKQAGEDMNASQDSNLENAGFEGFRKRNLSSSVKEVNEDYYDQDGNMRAEILSLLENGITDSQQLLAEAALALDYNCNRWEEGDLGRRTRAGAPIFLSLPRRRQKGHRPASVDEVHLLKLYSRSQQSLVSSTEMERRRREQEADEEGGRVNEGSTLKRNKSFTEAMGSNLMLNETERGGDAREIDCAELCDSGFDDNNQRLARDDSQSRKSRSKGPGFLQRMLKKGKGSTSDKPLSLSSKPSKEDLSASSLSLVSQTSTTSASQPTSPNKRDGKDSSLTRKMSFRGIFKRKSSTDLTVKKSSPTPEESEGPPLAAFLHNDDIGTVSSPPASAQRRLLRNIGETDLLEDDVSNIDEYESLSQTSSRSRSPRTPLSNSSSHSSLYYSVGCEDNDKTPTADYGPVVHRRVRGSSGRSRYLGSARLSGDSFSEYDFSSSEFQSSEDTLTPRSFSPCIADVSAEGERTLVPSPASPGDGLSPPIYQKLTSSPQGGRRRRSKDSAVSPQANHGVDRGEITSSNSNDSGIQNDANITSSAESIQATVKLRKSKSPSPVAERPKSDITVRWADLLEQVMETGAIRYRRDASKLRKRPRPKSDIGRN</sequence>
<feature type="region of interest" description="Disordered" evidence="1">
    <location>
        <begin position="711"/>
        <end position="733"/>
    </location>
</feature>
<proteinExistence type="predicted"/>
<evidence type="ECO:0000313" key="3">
    <source>
        <dbReference type="EMBL" id="CAL1545518.1"/>
    </source>
</evidence>
<keyword evidence="2" id="KW-0812">Transmembrane</keyword>
<feature type="compositionally biased region" description="Basic and acidic residues" evidence="1">
    <location>
        <begin position="268"/>
        <end position="284"/>
    </location>
</feature>
<evidence type="ECO:0000256" key="2">
    <source>
        <dbReference type="SAM" id="Phobius"/>
    </source>
</evidence>
<feature type="compositionally biased region" description="Low complexity" evidence="1">
    <location>
        <begin position="544"/>
        <end position="577"/>
    </location>
</feature>
<accession>A0AAV2IF31</accession>
<feature type="compositionally biased region" description="Basic and acidic residues" evidence="1">
    <location>
        <begin position="332"/>
        <end position="343"/>
    </location>
</feature>
<feature type="non-terminal residue" evidence="3">
    <location>
        <position position="1"/>
    </location>
</feature>
<feature type="region of interest" description="Disordered" evidence="1">
    <location>
        <begin position="129"/>
        <end position="158"/>
    </location>
</feature>
<feature type="compositionally biased region" description="Low complexity" evidence="1">
    <location>
        <begin position="382"/>
        <end position="403"/>
    </location>
</feature>
<keyword evidence="2" id="KW-0472">Membrane</keyword>
<feature type="transmembrane region" description="Helical" evidence="2">
    <location>
        <begin position="21"/>
        <end position="40"/>
    </location>
</feature>
<evidence type="ECO:0000256" key="1">
    <source>
        <dbReference type="SAM" id="MobiDB-lite"/>
    </source>
</evidence>
<reference evidence="3 4" key="1">
    <citation type="submission" date="2024-04" db="EMBL/GenBank/DDBJ databases">
        <authorList>
            <consortium name="Genoscope - CEA"/>
            <person name="William W."/>
        </authorList>
    </citation>
    <scope>NUCLEOTIDE SEQUENCE [LARGE SCALE GENOMIC DNA]</scope>
</reference>
<feature type="compositionally biased region" description="Acidic residues" evidence="1">
    <location>
        <begin position="479"/>
        <end position="492"/>
    </location>
</feature>
<dbReference type="AlphaFoldDB" id="A0AAV2IF31"/>
<feature type="compositionally biased region" description="Low complexity" evidence="1">
    <location>
        <begin position="493"/>
        <end position="520"/>
    </location>
</feature>
<feature type="region of interest" description="Disordered" evidence="1">
    <location>
        <begin position="330"/>
        <end position="693"/>
    </location>
</feature>
<comment type="caution">
    <text evidence="3">The sequence shown here is derived from an EMBL/GenBank/DDBJ whole genome shotgun (WGS) entry which is preliminary data.</text>
</comment>
<keyword evidence="2" id="KW-1133">Transmembrane helix</keyword>